<reference evidence="2" key="1">
    <citation type="journal article" date="2018" name="BMC Genomics">
        <title>Genomic insights into host adaptation between the wheat stripe rust pathogen (Puccinia striiformis f. sp. tritici) and the barley stripe rust pathogen (Puccinia striiformis f. sp. hordei).</title>
        <authorList>
            <person name="Xia C."/>
            <person name="Wang M."/>
            <person name="Yin C."/>
            <person name="Cornejo O.E."/>
            <person name="Hulbert S.H."/>
            <person name="Chen X."/>
        </authorList>
    </citation>
    <scope>NUCLEOTIDE SEQUENCE [LARGE SCALE GENOMIC DNA]</scope>
    <source>
        <strain evidence="2">93-210</strain>
    </source>
</reference>
<evidence type="ECO:0000313" key="2">
    <source>
        <dbReference type="Proteomes" id="UP001060170"/>
    </source>
</evidence>
<name>A0ACC0DRY5_9BASI</name>
<gene>
    <name evidence="1" type="ORF">MJO28_015235</name>
</gene>
<reference evidence="2" key="2">
    <citation type="journal article" date="2018" name="Mol. Plant Microbe Interact.">
        <title>Genome sequence resources for the wheat stripe rust pathogen (Puccinia striiformis f. sp. tritici) and the barley stripe rust pathogen (Puccinia striiformis f. sp. hordei).</title>
        <authorList>
            <person name="Xia C."/>
            <person name="Wang M."/>
            <person name="Yin C."/>
            <person name="Cornejo O.E."/>
            <person name="Hulbert S.H."/>
            <person name="Chen X."/>
        </authorList>
    </citation>
    <scope>NUCLEOTIDE SEQUENCE [LARGE SCALE GENOMIC DNA]</scope>
    <source>
        <strain evidence="2">93-210</strain>
    </source>
</reference>
<organism evidence="1 2">
    <name type="scientific">Puccinia striiformis f. sp. tritici</name>
    <dbReference type="NCBI Taxonomy" id="168172"/>
    <lineage>
        <taxon>Eukaryota</taxon>
        <taxon>Fungi</taxon>
        <taxon>Dikarya</taxon>
        <taxon>Basidiomycota</taxon>
        <taxon>Pucciniomycotina</taxon>
        <taxon>Pucciniomycetes</taxon>
        <taxon>Pucciniales</taxon>
        <taxon>Pucciniaceae</taxon>
        <taxon>Puccinia</taxon>
    </lineage>
</organism>
<comment type="caution">
    <text evidence="1">The sequence shown here is derived from an EMBL/GenBank/DDBJ whole genome shotgun (WGS) entry which is preliminary data.</text>
</comment>
<dbReference type="Proteomes" id="UP001060170">
    <property type="component" value="Chromosome 16"/>
</dbReference>
<proteinExistence type="predicted"/>
<accession>A0ACC0DRY5</accession>
<protein>
    <submittedName>
        <fullName evidence="1">Uncharacterized protein</fullName>
    </submittedName>
</protein>
<sequence length="170" mass="17872">MSTFVPFEVSQEWDPSVTFCHGSGHGPCPASHAPRNERPSPNPPSSGTANTNPPDAGTVNRAEIPDPTVNTQRPNDLRTNATGILLTEPIVEDDDDAKPKPRPNFQIPSSSPFANFPFHDIPVGSGGFANCSSSSSVTTPCAISEDAPDVAAPLPDPPNSLGPVLVYFMP</sequence>
<keyword evidence="2" id="KW-1185">Reference proteome</keyword>
<evidence type="ECO:0000313" key="1">
    <source>
        <dbReference type="EMBL" id="KAI7938315.1"/>
    </source>
</evidence>
<reference evidence="1 2" key="3">
    <citation type="journal article" date="2022" name="Microbiol. Spectr.">
        <title>Folding features and dynamics of 3D genome architecture in plant fungal pathogens.</title>
        <authorList>
            <person name="Xia C."/>
        </authorList>
    </citation>
    <scope>NUCLEOTIDE SEQUENCE [LARGE SCALE GENOMIC DNA]</scope>
    <source>
        <strain evidence="1 2">93-210</strain>
    </source>
</reference>
<dbReference type="EMBL" id="CM045880">
    <property type="protein sequence ID" value="KAI7938315.1"/>
    <property type="molecule type" value="Genomic_DNA"/>
</dbReference>